<dbReference type="EMBL" id="JBFBVU010000019">
    <property type="protein sequence ID" value="MEV8467887.1"/>
    <property type="molecule type" value="Genomic_DNA"/>
</dbReference>
<reference evidence="1 2" key="1">
    <citation type="submission" date="2024-07" db="EMBL/GenBank/DDBJ databases">
        <authorList>
            <person name="Kang M."/>
        </authorList>
    </citation>
    <scope>NUCLEOTIDE SEQUENCE [LARGE SCALE GENOMIC DNA]</scope>
    <source>
        <strain evidence="1 2">DFM31</strain>
    </source>
</reference>
<dbReference type="RefSeq" id="WP_366193798.1">
    <property type="nucleotide sequence ID" value="NZ_JBFBVU010000019.1"/>
</dbReference>
<dbReference type="Pfam" id="PF12616">
    <property type="entry name" value="DUF3775"/>
    <property type="match status" value="1"/>
</dbReference>
<organism evidence="1 2">
    <name type="scientific">Meridianimarinicoccus marinus</name>
    <dbReference type="NCBI Taxonomy" id="3231483"/>
    <lineage>
        <taxon>Bacteria</taxon>
        <taxon>Pseudomonadati</taxon>
        <taxon>Pseudomonadota</taxon>
        <taxon>Alphaproteobacteria</taxon>
        <taxon>Rhodobacterales</taxon>
        <taxon>Paracoccaceae</taxon>
        <taxon>Meridianimarinicoccus</taxon>
    </lineage>
</organism>
<proteinExistence type="predicted"/>
<sequence>MPEIHADTIAQVILLAREMGETTAVGAHDGLAGHSGPAEAELRAFIDALTEDEKYNLVAVAWVGRDSFSADEYDEAYETASQEDPSTTAAYLVGTDLLADYLESGLEALGIDPSDAEQDLM</sequence>
<dbReference type="InterPro" id="IPR022254">
    <property type="entry name" value="DUF3775"/>
</dbReference>
<protein>
    <submittedName>
        <fullName evidence="1">DUF3775 domain-containing protein</fullName>
    </submittedName>
</protein>
<comment type="caution">
    <text evidence="1">The sequence shown here is derived from an EMBL/GenBank/DDBJ whole genome shotgun (WGS) entry which is preliminary data.</text>
</comment>
<dbReference type="Proteomes" id="UP001553161">
    <property type="component" value="Unassembled WGS sequence"/>
</dbReference>
<evidence type="ECO:0000313" key="1">
    <source>
        <dbReference type="EMBL" id="MEV8467887.1"/>
    </source>
</evidence>
<gene>
    <name evidence="1" type="ORF">AB0T83_14000</name>
</gene>
<keyword evidence="2" id="KW-1185">Reference proteome</keyword>
<accession>A0ABV3L8S2</accession>
<evidence type="ECO:0000313" key="2">
    <source>
        <dbReference type="Proteomes" id="UP001553161"/>
    </source>
</evidence>
<name>A0ABV3L8S2_9RHOB</name>